<comment type="caution">
    <text evidence="1">The sequence shown here is derived from an EMBL/GenBank/DDBJ whole genome shotgun (WGS) entry which is preliminary data.</text>
</comment>
<evidence type="ECO:0000313" key="2">
    <source>
        <dbReference type="Proteomes" id="UP000327044"/>
    </source>
</evidence>
<protein>
    <submittedName>
        <fullName evidence="1">Uncharacterized protein</fullName>
    </submittedName>
</protein>
<keyword evidence="2" id="KW-1185">Reference proteome</keyword>
<reference evidence="1 2" key="1">
    <citation type="journal article" date="2018" name="Elife">
        <title>Firefly genomes illuminate parallel origins of bioluminescence in beetles.</title>
        <authorList>
            <person name="Fallon T.R."/>
            <person name="Lower S.E."/>
            <person name="Chang C.H."/>
            <person name="Bessho-Uehara M."/>
            <person name="Martin G.J."/>
            <person name="Bewick A.J."/>
            <person name="Behringer M."/>
            <person name="Debat H.J."/>
            <person name="Wong I."/>
            <person name="Day J.C."/>
            <person name="Suvorov A."/>
            <person name="Silva C.J."/>
            <person name="Stanger-Hall K.F."/>
            <person name="Hall D.W."/>
            <person name="Schmitz R.J."/>
            <person name="Nelson D.R."/>
            <person name="Lewis S.M."/>
            <person name="Shigenobu S."/>
            <person name="Bybee S.M."/>
            <person name="Larracuente A.M."/>
            <person name="Oba Y."/>
            <person name="Weng J.K."/>
        </authorList>
    </citation>
    <scope>NUCLEOTIDE SEQUENCE [LARGE SCALE GENOMIC DNA]</scope>
    <source>
        <strain evidence="1">1611_PpyrPB1</strain>
        <tissue evidence="1">Whole body</tissue>
    </source>
</reference>
<dbReference type="Proteomes" id="UP000327044">
    <property type="component" value="Unassembled WGS sequence"/>
</dbReference>
<dbReference type="EMBL" id="VVIM01000814">
    <property type="protein sequence ID" value="KAB0790734.1"/>
    <property type="molecule type" value="Genomic_DNA"/>
</dbReference>
<gene>
    <name evidence="1" type="ORF">PPYR_15683</name>
</gene>
<dbReference type="InParanoid" id="A0A5N4A083"/>
<accession>A0A5N4A083</accession>
<organism evidence="1 2">
    <name type="scientific">Photinus pyralis</name>
    <name type="common">Common eastern firefly</name>
    <name type="synonym">Lampyris pyralis</name>
    <dbReference type="NCBI Taxonomy" id="7054"/>
    <lineage>
        <taxon>Eukaryota</taxon>
        <taxon>Metazoa</taxon>
        <taxon>Ecdysozoa</taxon>
        <taxon>Arthropoda</taxon>
        <taxon>Hexapoda</taxon>
        <taxon>Insecta</taxon>
        <taxon>Pterygota</taxon>
        <taxon>Neoptera</taxon>
        <taxon>Endopterygota</taxon>
        <taxon>Coleoptera</taxon>
        <taxon>Polyphaga</taxon>
        <taxon>Elateriformia</taxon>
        <taxon>Elateroidea</taxon>
        <taxon>Lampyridae</taxon>
        <taxon>Lampyrinae</taxon>
        <taxon>Photinus</taxon>
    </lineage>
</organism>
<sequence>MENGAMLIRNRKFIKINYKRNCPSFTMRKEGSEQDVVRNDIRPEPTKVYIDIENENNNVIENKSELAPGDIVTKSGRIVKAPVKLDL</sequence>
<evidence type="ECO:0000313" key="1">
    <source>
        <dbReference type="EMBL" id="KAB0790734.1"/>
    </source>
</evidence>
<name>A0A5N4A083_PHOPY</name>
<dbReference type="AlphaFoldDB" id="A0A5N4A083"/>
<proteinExistence type="predicted"/>